<keyword evidence="3" id="KW-0802">TPR repeat</keyword>
<dbReference type="Gene3D" id="1.20.1310.10">
    <property type="entry name" value="Cullin Repeats"/>
    <property type="match status" value="4"/>
</dbReference>
<dbReference type="InterPro" id="IPR011990">
    <property type="entry name" value="TPR-like_helical_dom_sf"/>
</dbReference>
<comment type="similarity">
    <text evidence="1 2 4">Belongs to the cullin family.</text>
</comment>
<feature type="region of interest" description="Disordered" evidence="5">
    <location>
        <begin position="1374"/>
        <end position="1397"/>
    </location>
</feature>
<feature type="compositionally biased region" description="Acidic residues" evidence="5">
    <location>
        <begin position="1447"/>
        <end position="1456"/>
    </location>
</feature>
<reference evidence="7" key="1">
    <citation type="journal article" date="2022" name="bioRxiv">
        <title>Genomics of Preaxostyla Flagellates Illuminates Evolutionary Transitions and the Path Towards Mitochondrial Loss.</title>
        <authorList>
            <person name="Novak L.V.F."/>
            <person name="Treitli S.C."/>
            <person name="Pyrih J."/>
            <person name="Halakuc P."/>
            <person name="Pipaliya S.V."/>
            <person name="Vacek V."/>
            <person name="Brzon O."/>
            <person name="Soukal P."/>
            <person name="Eme L."/>
            <person name="Dacks J.B."/>
            <person name="Karnkowska A."/>
            <person name="Elias M."/>
            <person name="Hampl V."/>
        </authorList>
    </citation>
    <scope>NUCLEOTIDE SEQUENCE</scope>
    <source>
        <strain evidence="7">RCP-MX</strain>
    </source>
</reference>
<dbReference type="InterPro" id="IPR036390">
    <property type="entry name" value="WH_DNA-bd_sf"/>
</dbReference>
<keyword evidence="8" id="KW-1185">Reference proteome</keyword>
<feature type="compositionally biased region" description="Low complexity" evidence="5">
    <location>
        <begin position="662"/>
        <end position="682"/>
    </location>
</feature>
<dbReference type="Gene3D" id="1.10.10.10">
    <property type="entry name" value="Winged helix-like DNA-binding domain superfamily/Winged helix DNA-binding domain"/>
    <property type="match status" value="1"/>
</dbReference>
<dbReference type="Gene3D" id="1.25.40.10">
    <property type="entry name" value="Tetratricopeptide repeat domain"/>
    <property type="match status" value="3"/>
</dbReference>
<dbReference type="Proteomes" id="UP001141327">
    <property type="component" value="Unassembled WGS sequence"/>
</dbReference>
<dbReference type="InterPro" id="IPR016158">
    <property type="entry name" value="Cullin_homology"/>
</dbReference>
<dbReference type="InterPro" id="IPR016159">
    <property type="entry name" value="Cullin_repeat-like_dom_sf"/>
</dbReference>
<dbReference type="SUPFAM" id="SSF74788">
    <property type="entry name" value="Cullin repeat-like"/>
    <property type="match status" value="1"/>
</dbReference>
<sequence length="2142" mass="233711">MEKRGPLPAIPREYESEFRELSSELDSGLQMLSIAVLEHSMFSIPLPQLYSKVFQTPFSELGGAAHMHRKFEETLTSFCQESLLPGVKSAPPETLLERLHSSWALFMVFSNMLKNCFAYVDRFYTLPTLASRKQKPPPTLTELSASIFRTYLFDHIKPRVLEMLLREISNERRGIPFDRNSIKAGVEVFMASDPTLGVYRREFEAPFLDDVSAFYRTWSETALETNTAVAYLKACDRLIEGELDRVTFYTHGSDSPRRVADILNTELLTRHLHRILEMENGGVVALLRAPPETSKGDLGIIYGLLQRLPEADGLGPLSKAFKEQLTRQGLEIMRDQAKITKMSEMRAMVERLLAFKNAFGDIVATSFRGNKAFFKAMAEAFTEFVNNEGRKNRTAELLSAYLHDCLRDADHAHHSEDSLDKLFADVIDLLHYVVDRDIFREHYRMQLSKRLLMSNELNEAAEQSFLVKLKAAFGLADTHAMEGMMKDYAVATDMQADFVRYASTSPANALKIPLSVRVLAQAFWPSYLAPEVTLPPVLAECLDVFRRYYCECKSNRVIVWIHSHSTATVQIQFTGRLVECSMSLYQALVLLCFTTQAALTQRYAPLPPEALVSALSTPVSSAPSPAPSTPLPPPLGSPSVGESALSPARPASPSIDPPHAPSVPATAAAVAAEDAEGEAGTPVVRTELPPPRFALPVLTPLACARQTKIPLKEVQRCLMSLASPLRPVLLKTGSPTDCSEKDEFTLNVDHNWGPGTGKKVIRLASDHTRLKEEEQASIPGLVEADRKWILQATMARLMKSRRQLTFVQLSSELLSDVKLFRPDPRTIKEALQKLINSGVLERDAEDSNIIKYAYMNASMYVEAQKDFAEFVKTVPAAPQGSPLATTTSQAYLWLALCAKKSGDNKAAIRFITSGISRFPGFVEGLIARAQIFASSDQLLDAIGDLNSALSFQPDNPVLHNLLGVMLTRQGQFEIALGHIIKAIDLDPNANEYLIDRAQIRLAMGLLPDALTDLNHALALSDQNRGSESPSPTPSEPTSTRAPSPCPTRPSVVDTPQGPPCGATARPTPPVASPLSPQATLRGLQLRASVHEAMGHPRAAWKDWCLVTSLRPTDHEAFLRRALINLRRYRPAEALRDVSISMQHKPQHISIRSAQTASLYCRSVGHAMQLVAARKPAAVRATLQHACAARFEEHIPFSLCGHADVLQGDFKRAQCQYASALACAKHERRYVGYNQAMAAGLTALTLGDDQTAATEFARASAFAHRFEPLLFRAIARYNLHQRSLASAFSPPPGPPSPRTPPSPRPIPPPSPLGSPPAHHRPCSSMDAAPPSTMMPTITQSFPTARMPAHLNAALAAVHEALERLPTGWLPGPLSPLPRLSPPGGGSTAPSALPEGPVPLSPRCPPPVFVPLAGVLLAPHQPQAGEENPAGVSAIEAGMGGGWEGWGGTEDEEDEEIQGSDGESLEGTVQKNDLPGGARHRKGSVGPESVLAFPRPSGTEEGSPAATSGRLLALQAQCLLAAGHCDAAFSSCSRALDCNPAAPALRLASSAHIPAAFLCPCCNVPPAATDQRTWPPPSDRPLLPGVLAPIPSLPFLLFPPWRLPALDPRWPQPAFIAALAGSPGPHARRQPFLVVEPRWDGSARLDSRPSWSSSALRAPPQAPRREHLAPRRITTQEQQLPPTACSLTARPHITARVAPWYGPPMASPRGPAGRARPPLPSFTELCGGRQRSCADLPVSTRDALVEACVCKGRLLLVQGRGYEALWLHAHSVRLAPEQPYPLQMLGDAAEAYTAALQCPPPLGHLEALALHRQRARAELFCPPQAALPLVLEDLVDVGLARPGAVRFEHEVASALTSLATQPYDRPKAIRLLSHALETAPPPPAPMDSPFAASFPAALRPVSTPSWDPDAPLFTIAWVRAVRGLTLFLEGQIGPALDDLEAFCEAGQLKGAGDETAPAANCILHTLALAYLKAWWAYSLIWPSPHANTQGRLDAAVNCYTRLVDVMPCHAPFYLLRALVRVMQGDESRAREDFHRMCELDLSLSERWERADPLVLDDILPPGNPSRTRLPPALADLVEVVIADRRIRMTLAMPLLPTAGVGPWVFHTTRTLQPRPLEWRWAVPVFVPLWRSLPALEPPPSPARQ</sequence>
<dbReference type="PROSITE" id="PS50005">
    <property type="entry name" value="TPR"/>
    <property type="match status" value="1"/>
</dbReference>
<gene>
    <name evidence="7" type="ORF">PAPYR_9949</name>
</gene>
<feature type="compositionally biased region" description="Pro residues" evidence="5">
    <location>
        <begin position="1288"/>
        <end position="1313"/>
    </location>
</feature>
<dbReference type="InterPro" id="IPR019734">
    <property type="entry name" value="TPR_rpt"/>
</dbReference>
<feature type="region of interest" description="Disordered" evidence="5">
    <location>
        <begin position="1284"/>
        <end position="1337"/>
    </location>
</feature>
<feature type="region of interest" description="Disordered" evidence="5">
    <location>
        <begin position="1021"/>
        <end position="1076"/>
    </location>
</feature>
<comment type="caution">
    <text evidence="7">The sequence shown here is derived from an EMBL/GenBank/DDBJ whole genome shotgun (WGS) entry which is preliminary data.</text>
</comment>
<dbReference type="SUPFAM" id="SSF46785">
    <property type="entry name" value="Winged helix' DNA-binding domain"/>
    <property type="match status" value="1"/>
</dbReference>
<evidence type="ECO:0000256" key="2">
    <source>
        <dbReference type="PROSITE-ProRule" id="PRU00330"/>
    </source>
</evidence>
<dbReference type="Pfam" id="PF00888">
    <property type="entry name" value="Cullin"/>
    <property type="match status" value="1"/>
</dbReference>
<dbReference type="PANTHER" id="PTHR11932">
    <property type="entry name" value="CULLIN"/>
    <property type="match status" value="1"/>
</dbReference>
<name>A0ABQ8U736_9EUKA</name>
<evidence type="ECO:0000256" key="3">
    <source>
        <dbReference type="PROSITE-ProRule" id="PRU00339"/>
    </source>
</evidence>
<dbReference type="Pfam" id="PF10557">
    <property type="entry name" value="Cullin_Nedd8"/>
    <property type="match status" value="1"/>
</dbReference>
<feature type="repeat" description="TPR" evidence="3">
    <location>
        <begin position="956"/>
        <end position="989"/>
    </location>
</feature>
<dbReference type="PROSITE" id="PS50069">
    <property type="entry name" value="CULLIN_2"/>
    <property type="match status" value="1"/>
</dbReference>
<dbReference type="SUPFAM" id="SSF75632">
    <property type="entry name" value="Cullin homology domain"/>
    <property type="match status" value="1"/>
</dbReference>
<dbReference type="InterPro" id="IPR019559">
    <property type="entry name" value="Cullin_neddylation_domain"/>
</dbReference>
<organism evidence="7 8">
    <name type="scientific">Paratrimastix pyriformis</name>
    <dbReference type="NCBI Taxonomy" id="342808"/>
    <lineage>
        <taxon>Eukaryota</taxon>
        <taxon>Metamonada</taxon>
        <taxon>Preaxostyla</taxon>
        <taxon>Paratrimastigidae</taxon>
        <taxon>Paratrimastix</taxon>
    </lineage>
</organism>
<dbReference type="InterPro" id="IPR059120">
    <property type="entry name" value="Cullin-like_AB"/>
</dbReference>
<dbReference type="InterPro" id="IPR045093">
    <property type="entry name" value="Cullin"/>
</dbReference>
<evidence type="ECO:0000256" key="5">
    <source>
        <dbReference type="SAM" id="MobiDB-lite"/>
    </source>
</evidence>
<feature type="region of interest" description="Disordered" evidence="5">
    <location>
        <begin position="1441"/>
        <end position="1504"/>
    </location>
</feature>
<dbReference type="InterPro" id="IPR036317">
    <property type="entry name" value="Cullin_homology_sf"/>
</dbReference>
<dbReference type="InterPro" id="IPR001373">
    <property type="entry name" value="Cullin_N"/>
</dbReference>
<feature type="region of interest" description="Disordered" evidence="5">
    <location>
        <begin position="617"/>
        <end position="689"/>
    </location>
</feature>
<dbReference type="SUPFAM" id="SSF48452">
    <property type="entry name" value="TPR-like"/>
    <property type="match status" value="2"/>
</dbReference>
<dbReference type="Gene3D" id="3.30.230.130">
    <property type="entry name" value="Cullin, Chain C, Domain 2"/>
    <property type="match status" value="1"/>
</dbReference>
<evidence type="ECO:0000256" key="1">
    <source>
        <dbReference type="ARBA" id="ARBA00006019"/>
    </source>
</evidence>
<dbReference type="SMART" id="SM00884">
    <property type="entry name" value="Cullin_Nedd8"/>
    <property type="match status" value="1"/>
</dbReference>
<dbReference type="EMBL" id="JAPMOS010000117">
    <property type="protein sequence ID" value="KAJ4455154.1"/>
    <property type="molecule type" value="Genomic_DNA"/>
</dbReference>
<dbReference type="SMART" id="SM00028">
    <property type="entry name" value="TPR"/>
    <property type="match status" value="9"/>
</dbReference>
<protein>
    <submittedName>
        <fullName evidence="7">CULlin protein 1</fullName>
    </submittedName>
</protein>
<dbReference type="SMART" id="SM00182">
    <property type="entry name" value="CULLIN"/>
    <property type="match status" value="1"/>
</dbReference>
<feature type="compositionally biased region" description="Pro residues" evidence="5">
    <location>
        <begin position="624"/>
        <end position="636"/>
    </location>
</feature>
<evidence type="ECO:0000259" key="6">
    <source>
        <dbReference type="PROSITE" id="PS50069"/>
    </source>
</evidence>
<proteinExistence type="inferred from homology"/>
<accession>A0ABQ8U736</accession>
<dbReference type="InterPro" id="IPR036388">
    <property type="entry name" value="WH-like_DNA-bd_sf"/>
</dbReference>
<evidence type="ECO:0000313" key="7">
    <source>
        <dbReference type="EMBL" id="KAJ4455154.1"/>
    </source>
</evidence>
<feature type="region of interest" description="Disordered" evidence="5">
    <location>
        <begin position="1642"/>
        <end position="1669"/>
    </location>
</feature>
<evidence type="ECO:0000256" key="4">
    <source>
        <dbReference type="RuleBase" id="RU003829"/>
    </source>
</evidence>
<evidence type="ECO:0000313" key="8">
    <source>
        <dbReference type="Proteomes" id="UP001141327"/>
    </source>
</evidence>
<dbReference type="Pfam" id="PF26557">
    <property type="entry name" value="Cullin_AB"/>
    <property type="match status" value="1"/>
</dbReference>
<feature type="domain" description="Cullin family profile" evidence="6">
    <location>
        <begin position="393"/>
        <end position="600"/>
    </location>
</feature>
<feature type="compositionally biased region" description="Low complexity" evidence="5">
    <location>
        <begin position="637"/>
        <end position="654"/>
    </location>
</feature>